<evidence type="ECO:0000313" key="3">
    <source>
        <dbReference type="Proteomes" id="UP000006039"/>
    </source>
</evidence>
<dbReference type="EMBL" id="GL385399">
    <property type="protein sequence ID" value="EJT72539.1"/>
    <property type="molecule type" value="Genomic_DNA"/>
</dbReference>
<protein>
    <submittedName>
        <fullName evidence="1 2">Uncharacterized protein</fullName>
    </submittedName>
</protein>
<reference evidence="1" key="3">
    <citation type="submission" date="2010-09" db="EMBL/GenBank/DDBJ databases">
        <title>Annotation of Gaeumannomyces graminis var. tritici R3-111a-1.</title>
        <authorList>
            <consortium name="The Broad Institute Genome Sequencing Platform"/>
            <person name="Ma L.-J."/>
            <person name="Dead R."/>
            <person name="Young S.K."/>
            <person name="Zeng Q."/>
            <person name="Gargeya S."/>
            <person name="Fitzgerald M."/>
            <person name="Haas B."/>
            <person name="Abouelleil A."/>
            <person name="Alvarado L."/>
            <person name="Arachchi H.M."/>
            <person name="Berlin A."/>
            <person name="Brown A."/>
            <person name="Chapman S.B."/>
            <person name="Chen Z."/>
            <person name="Dunbar C."/>
            <person name="Freedman E."/>
            <person name="Gearin G."/>
            <person name="Gellesch M."/>
            <person name="Goldberg J."/>
            <person name="Griggs A."/>
            <person name="Gujja S."/>
            <person name="Heiman D."/>
            <person name="Howarth C."/>
            <person name="Larson L."/>
            <person name="Lui A."/>
            <person name="MacDonald P.J.P."/>
            <person name="Mehta T."/>
            <person name="Montmayeur A."/>
            <person name="Murphy C."/>
            <person name="Neiman D."/>
            <person name="Pearson M."/>
            <person name="Priest M."/>
            <person name="Roberts A."/>
            <person name="Saif S."/>
            <person name="Shea T."/>
            <person name="Shenoy N."/>
            <person name="Sisk P."/>
            <person name="Stolte C."/>
            <person name="Sykes S."/>
            <person name="Yandava C."/>
            <person name="Wortman J."/>
            <person name="Nusbaum C."/>
            <person name="Birren B."/>
        </authorList>
    </citation>
    <scope>NUCLEOTIDE SEQUENCE</scope>
    <source>
        <strain evidence="1">R3-111a-1</strain>
    </source>
</reference>
<sequence length="174" mass="18767">MLVAAANGIPVLFHADHCGSLEVIRALLVWGFNANARYRELGNMPFTHAIAVGRSFEIATFLAERSAYLGSARDADAPFTGQGRAHPSPERRQAWRARQWRGAEGAKISSPPPLGCVDFVTQGDAPSIQEIVYPRLTNIPAAIGHLLLPVRERELAGGVSGTIFSSAGWYDATE</sequence>
<proteinExistence type="predicted"/>
<reference evidence="3" key="1">
    <citation type="submission" date="2010-07" db="EMBL/GenBank/DDBJ databases">
        <title>The genome sequence of Gaeumannomyces graminis var. tritici strain R3-111a-1.</title>
        <authorList>
            <consortium name="The Broad Institute Genome Sequencing Platform"/>
            <person name="Ma L.-J."/>
            <person name="Dead R."/>
            <person name="Young S."/>
            <person name="Zeng Q."/>
            <person name="Koehrsen M."/>
            <person name="Alvarado L."/>
            <person name="Berlin A."/>
            <person name="Chapman S.B."/>
            <person name="Chen Z."/>
            <person name="Freedman E."/>
            <person name="Gellesch M."/>
            <person name="Goldberg J."/>
            <person name="Griggs A."/>
            <person name="Gujja S."/>
            <person name="Heilman E.R."/>
            <person name="Heiman D."/>
            <person name="Hepburn T."/>
            <person name="Howarth C."/>
            <person name="Jen D."/>
            <person name="Larson L."/>
            <person name="Mehta T."/>
            <person name="Neiman D."/>
            <person name="Pearson M."/>
            <person name="Roberts A."/>
            <person name="Saif S."/>
            <person name="Shea T."/>
            <person name="Shenoy N."/>
            <person name="Sisk P."/>
            <person name="Stolte C."/>
            <person name="Sykes S."/>
            <person name="Walk T."/>
            <person name="White J."/>
            <person name="Yandava C."/>
            <person name="Haas B."/>
            <person name="Nusbaum C."/>
            <person name="Birren B."/>
        </authorList>
    </citation>
    <scope>NUCLEOTIDE SEQUENCE [LARGE SCALE GENOMIC DNA]</scope>
    <source>
        <strain evidence="3">R3-111a-1</strain>
    </source>
</reference>
<dbReference type="HOGENOM" id="CLU_1540170_0_0_1"/>
<dbReference type="GeneID" id="20349862"/>
<organism evidence="1">
    <name type="scientific">Gaeumannomyces tritici (strain R3-111a-1)</name>
    <name type="common">Wheat and barley take-all root rot fungus</name>
    <name type="synonym">Gaeumannomyces graminis var. tritici</name>
    <dbReference type="NCBI Taxonomy" id="644352"/>
    <lineage>
        <taxon>Eukaryota</taxon>
        <taxon>Fungi</taxon>
        <taxon>Dikarya</taxon>
        <taxon>Ascomycota</taxon>
        <taxon>Pezizomycotina</taxon>
        <taxon>Sordariomycetes</taxon>
        <taxon>Sordariomycetidae</taxon>
        <taxon>Magnaporthales</taxon>
        <taxon>Magnaporthaceae</taxon>
        <taxon>Gaeumannomyces</taxon>
    </lineage>
</organism>
<gene>
    <name evidence="2" type="primary">20349862</name>
    <name evidence="1" type="ORF">GGTG_09404</name>
</gene>
<dbReference type="OrthoDB" id="539213at2759"/>
<reference evidence="2" key="5">
    <citation type="submission" date="2018-04" db="UniProtKB">
        <authorList>
            <consortium name="EnsemblFungi"/>
        </authorList>
    </citation>
    <scope>IDENTIFICATION</scope>
    <source>
        <strain evidence="2">R3-111a-1</strain>
    </source>
</reference>
<accession>J3P7A8</accession>
<keyword evidence="3" id="KW-1185">Reference proteome</keyword>
<dbReference type="VEuPathDB" id="FungiDB:GGTG_09404"/>
<reference evidence="1" key="2">
    <citation type="submission" date="2010-07" db="EMBL/GenBank/DDBJ databases">
        <authorList>
            <consortium name="The Broad Institute Genome Sequencing Platform"/>
            <consortium name="Broad Institute Genome Sequencing Center for Infectious Disease"/>
            <person name="Ma L.-J."/>
            <person name="Dead R."/>
            <person name="Young S."/>
            <person name="Zeng Q."/>
            <person name="Koehrsen M."/>
            <person name="Alvarado L."/>
            <person name="Berlin A."/>
            <person name="Chapman S.B."/>
            <person name="Chen Z."/>
            <person name="Freedman E."/>
            <person name="Gellesch M."/>
            <person name="Goldberg J."/>
            <person name="Griggs A."/>
            <person name="Gujja S."/>
            <person name="Heilman E.R."/>
            <person name="Heiman D."/>
            <person name="Hepburn T."/>
            <person name="Howarth C."/>
            <person name="Jen D."/>
            <person name="Larson L."/>
            <person name="Mehta T."/>
            <person name="Neiman D."/>
            <person name="Pearson M."/>
            <person name="Roberts A."/>
            <person name="Saif S."/>
            <person name="Shea T."/>
            <person name="Shenoy N."/>
            <person name="Sisk P."/>
            <person name="Stolte C."/>
            <person name="Sykes S."/>
            <person name="Walk T."/>
            <person name="White J."/>
            <person name="Yandava C."/>
            <person name="Haas B."/>
            <person name="Nusbaum C."/>
            <person name="Birren B."/>
        </authorList>
    </citation>
    <scope>NUCLEOTIDE SEQUENCE</scope>
    <source>
        <strain evidence="1">R3-111a-1</strain>
    </source>
</reference>
<dbReference type="RefSeq" id="XP_009225513.1">
    <property type="nucleotide sequence ID" value="XM_009227249.1"/>
</dbReference>
<evidence type="ECO:0000313" key="1">
    <source>
        <dbReference type="EMBL" id="EJT72539.1"/>
    </source>
</evidence>
<dbReference type="AlphaFoldDB" id="J3P7A8"/>
<name>J3P7A8_GAET3</name>
<dbReference type="EnsemblFungi" id="EJT72539">
    <property type="protein sequence ID" value="EJT72539"/>
    <property type="gene ID" value="GGTG_09404"/>
</dbReference>
<reference evidence="2" key="4">
    <citation type="journal article" date="2015" name="G3 (Bethesda)">
        <title>Genome sequences of three phytopathogenic species of the Magnaporthaceae family of fungi.</title>
        <authorList>
            <person name="Okagaki L.H."/>
            <person name="Nunes C.C."/>
            <person name="Sailsbery J."/>
            <person name="Clay B."/>
            <person name="Brown D."/>
            <person name="John T."/>
            <person name="Oh Y."/>
            <person name="Young N."/>
            <person name="Fitzgerald M."/>
            <person name="Haas B.J."/>
            <person name="Zeng Q."/>
            <person name="Young S."/>
            <person name="Adiconis X."/>
            <person name="Fan L."/>
            <person name="Levin J.Z."/>
            <person name="Mitchell T.K."/>
            <person name="Okubara P.A."/>
            <person name="Farman M.L."/>
            <person name="Kohn L.M."/>
            <person name="Birren B."/>
            <person name="Ma L.-J."/>
            <person name="Dean R.A."/>
        </authorList>
    </citation>
    <scope>NUCLEOTIDE SEQUENCE</scope>
    <source>
        <strain evidence="2">R3-111a-1</strain>
    </source>
</reference>
<dbReference type="Proteomes" id="UP000006039">
    <property type="component" value="Unassembled WGS sequence"/>
</dbReference>
<evidence type="ECO:0000313" key="2">
    <source>
        <dbReference type="EnsemblFungi" id="EJT72539"/>
    </source>
</evidence>